<evidence type="ECO:0000256" key="1">
    <source>
        <dbReference type="SAM" id="SignalP"/>
    </source>
</evidence>
<accession>A0ABQ8VK40</accession>
<proteinExistence type="predicted"/>
<evidence type="ECO:0000313" key="2">
    <source>
        <dbReference type="EMBL" id="KAJ4496759.1"/>
    </source>
</evidence>
<evidence type="ECO:0000313" key="3">
    <source>
        <dbReference type="Proteomes" id="UP001150217"/>
    </source>
</evidence>
<gene>
    <name evidence="2" type="ORF">C8R41DRAFT_259277</name>
</gene>
<dbReference type="Proteomes" id="UP001150217">
    <property type="component" value="Unassembled WGS sequence"/>
</dbReference>
<comment type="caution">
    <text evidence="2">The sequence shown here is derived from an EMBL/GenBank/DDBJ whole genome shotgun (WGS) entry which is preliminary data.</text>
</comment>
<reference evidence="2" key="1">
    <citation type="submission" date="2022-08" db="EMBL/GenBank/DDBJ databases">
        <title>A Global Phylogenomic Analysis of the Shiitake Genus Lentinula.</title>
        <authorList>
            <consortium name="DOE Joint Genome Institute"/>
            <person name="Sierra-Patev S."/>
            <person name="Min B."/>
            <person name="Naranjo-Ortiz M."/>
            <person name="Looney B."/>
            <person name="Konkel Z."/>
            <person name="Slot J.C."/>
            <person name="Sakamoto Y."/>
            <person name="Steenwyk J.L."/>
            <person name="Rokas A."/>
            <person name="Carro J."/>
            <person name="Camarero S."/>
            <person name="Ferreira P."/>
            <person name="Molpeceres G."/>
            <person name="Ruiz-Duenas F.J."/>
            <person name="Serrano A."/>
            <person name="Henrissat B."/>
            <person name="Drula E."/>
            <person name="Hughes K.W."/>
            <person name="Mata J.L."/>
            <person name="Ishikawa N.K."/>
            <person name="Vargas-Isla R."/>
            <person name="Ushijima S."/>
            <person name="Smith C.A."/>
            <person name="Ahrendt S."/>
            <person name="Andreopoulos W."/>
            <person name="He G."/>
            <person name="Labutti K."/>
            <person name="Lipzen A."/>
            <person name="Ng V."/>
            <person name="Riley R."/>
            <person name="Sandor L."/>
            <person name="Barry K."/>
            <person name="Martinez A.T."/>
            <person name="Xiao Y."/>
            <person name="Gibbons J.G."/>
            <person name="Terashima K."/>
            <person name="Grigoriev I.V."/>
            <person name="Hibbett D.S."/>
        </authorList>
    </citation>
    <scope>NUCLEOTIDE SEQUENCE</scope>
    <source>
        <strain evidence="2">RHP3577 ss4</strain>
    </source>
</reference>
<feature type="signal peptide" evidence="1">
    <location>
        <begin position="1"/>
        <end position="27"/>
    </location>
</feature>
<evidence type="ECO:0008006" key="4">
    <source>
        <dbReference type="Google" id="ProtNLM"/>
    </source>
</evidence>
<feature type="chain" id="PRO_5046381579" description="Secreted protein" evidence="1">
    <location>
        <begin position="28"/>
        <end position="93"/>
    </location>
</feature>
<sequence length="93" mass="10165">MPCTTCSTFAIEASSLVLFSLTFIGNAIDDSQSWISINLHGSTRNVDGLLIVVAGFRMSNPVWLCHNIKAWGEFPFLITNNLKIIVRSGHPGT</sequence>
<organism evidence="2 3">
    <name type="scientific">Lentinula lateritia</name>
    <dbReference type="NCBI Taxonomy" id="40482"/>
    <lineage>
        <taxon>Eukaryota</taxon>
        <taxon>Fungi</taxon>
        <taxon>Dikarya</taxon>
        <taxon>Basidiomycota</taxon>
        <taxon>Agaricomycotina</taxon>
        <taxon>Agaricomycetes</taxon>
        <taxon>Agaricomycetidae</taxon>
        <taxon>Agaricales</taxon>
        <taxon>Marasmiineae</taxon>
        <taxon>Omphalotaceae</taxon>
        <taxon>Lentinula</taxon>
    </lineage>
</organism>
<name>A0ABQ8VK40_9AGAR</name>
<keyword evidence="1" id="KW-0732">Signal</keyword>
<protein>
    <recommendedName>
        <fullName evidence="4">Secreted protein</fullName>
    </recommendedName>
</protein>
<keyword evidence="3" id="KW-1185">Reference proteome</keyword>
<dbReference type="EMBL" id="JANVFT010000026">
    <property type="protein sequence ID" value="KAJ4496759.1"/>
    <property type="molecule type" value="Genomic_DNA"/>
</dbReference>